<proteinExistence type="predicted"/>
<organism evidence="3 4">
    <name type="scientific">Nocardioides aquiterrae</name>
    <dbReference type="NCBI Taxonomy" id="203799"/>
    <lineage>
        <taxon>Bacteria</taxon>
        <taxon>Bacillati</taxon>
        <taxon>Actinomycetota</taxon>
        <taxon>Actinomycetes</taxon>
        <taxon>Propionibacteriales</taxon>
        <taxon>Nocardioidaceae</taxon>
        <taxon>Nocardioides</taxon>
    </lineage>
</organism>
<dbReference type="InterPro" id="IPR012340">
    <property type="entry name" value="NA-bd_OB-fold"/>
</dbReference>
<dbReference type="InterPro" id="IPR000424">
    <property type="entry name" value="Primosome_PriB/ssb"/>
</dbReference>
<dbReference type="EMBL" id="BAAAJE010000028">
    <property type="protein sequence ID" value="GAA1160204.1"/>
    <property type="molecule type" value="Genomic_DNA"/>
</dbReference>
<dbReference type="Proteomes" id="UP001499979">
    <property type="component" value="Unassembled WGS sequence"/>
</dbReference>
<evidence type="ECO:0000256" key="1">
    <source>
        <dbReference type="ARBA" id="ARBA00023125"/>
    </source>
</evidence>
<dbReference type="PROSITE" id="PS50935">
    <property type="entry name" value="SSB"/>
    <property type="match status" value="1"/>
</dbReference>
<comment type="caution">
    <text evidence="3">The sequence shown here is derived from an EMBL/GenBank/DDBJ whole genome shotgun (WGS) entry which is preliminary data.</text>
</comment>
<keyword evidence="4" id="KW-1185">Reference proteome</keyword>
<accession>A0ABP4FB49</accession>
<evidence type="ECO:0000256" key="2">
    <source>
        <dbReference type="PROSITE-ProRule" id="PRU00252"/>
    </source>
</evidence>
<dbReference type="SUPFAM" id="SSF50249">
    <property type="entry name" value="Nucleic acid-binding proteins"/>
    <property type="match status" value="1"/>
</dbReference>
<gene>
    <name evidence="3" type="ORF">GCM10009606_42790</name>
</gene>
<evidence type="ECO:0000313" key="3">
    <source>
        <dbReference type="EMBL" id="GAA1160204.1"/>
    </source>
</evidence>
<protein>
    <recommendedName>
        <fullName evidence="5">Single-stranded DNA-binding protein</fullName>
    </recommendedName>
</protein>
<keyword evidence="1 2" id="KW-0238">DNA-binding</keyword>
<reference evidence="4" key="1">
    <citation type="journal article" date="2019" name="Int. J. Syst. Evol. Microbiol.">
        <title>The Global Catalogue of Microorganisms (GCM) 10K type strain sequencing project: providing services to taxonomists for standard genome sequencing and annotation.</title>
        <authorList>
            <consortium name="The Broad Institute Genomics Platform"/>
            <consortium name="The Broad Institute Genome Sequencing Center for Infectious Disease"/>
            <person name="Wu L."/>
            <person name="Ma J."/>
        </authorList>
    </citation>
    <scope>NUCLEOTIDE SEQUENCE [LARGE SCALE GENOMIC DNA]</scope>
    <source>
        <strain evidence="4">JCM 11813</strain>
    </source>
</reference>
<dbReference type="Gene3D" id="2.40.50.140">
    <property type="entry name" value="Nucleic acid-binding proteins"/>
    <property type="match status" value="1"/>
</dbReference>
<sequence>MSAPKSEAKSEATNRAMDLATNEVHLVGRLSQAPEERVLPSGDSVWTFRVVVPRRRSAARSRQAVDAIECAAWSVKARRSVSGWSADDVVEVTGELHRRFFRAGGAVASRVEVEMSAGRVIRRAASG</sequence>
<name>A0ABP4FB49_9ACTN</name>
<evidence type="ECO:0008006" key="5">
    <source>
        <dbReference type="Google" id="ProtNLM"/>
    </source>
</evidence>
<evidence type="ECO:0000313" key="4">
    <source>
        <dbReference type="Proteomes" id="UP001499979"/>
    </source>
</evidence>
<dbReference type="Pfam" id="PF00436">
    <property type="entry name" value="SSB"/>
    <property type="match status" value="1"/>
</dbReference>